<evidence type="ECO:0000256" key="6">
    <source>
        <dbReference type="ARBA" id="ARBA00022750"/>
    </source>
</evidence>
<dbReference type="PANTHER" id="PTHR37984:SF5">
    <property type="entry name" value="PROTEIN NYNRIN-LIKE"/>
    <property type="match status" value="1"/>
</dbReference>
<evidence type="ECO:0000256" key="3">
    <source>
        <dbReference type="ARBA" id="ARBA00022695"/>
    </source>
</evidence>
<evidence type="ECO:0000256" key="4">
    <source>
        <dbReference type="ARBA" id="ARBA00022722"/>
    </source>
</evidence>
<protein>
    <recommendedName>
        <fullName evidence="16">Integrase catalytic domain-containing protein</fullName>
    </recommendedName>
</protein>
<dbReference type="InterPro" id="IPR043502">
    <property type="entry name" value="DNA/RNA_pol_sf"/>
</dbReference>
<dbReference type="AlphaFoldDB" id="A0A177T470"/>
<keyword evidence="1" id="KW-0645">Protease</keyword>
<evidence type="ECO:0000256" key="8">
    <source>
        <dbReference type="ARBA" id="ARBA00022801"/>
    </source>
</evidence>
<evidence type="ECO:0000256" key="2">
    <source>
        <dbReference type="ARBA" id="ARBA00022679"/>
    </source>
</evidence>
<dbReference type="GO" id="GO:0004519">
    <property type="term" value="F:endonuclease activity"/>
    <property type="evidence" value="ECO:0007669"/>
    <property type="project" value="UniProtKB-KW"/>
</dbReference>
<keyword evidence="12" id="KW-0695">RNA-directed DNA polymerase</keyword>
<evidence type="ECO:0000313" key="17">
    <source>
        <dbReference type="EMBL" id="KAE8240674.1"/>
    </source>
</evidence>
<keyword evidence="15" id="KW-0233">DNA recombination</keyword>
<dbReference type="Gene3D" id="3.30.420.10">
    <property type="entry name" value="Ribonuclease H-like superfamily/Ribonuclease H"/>
    <property type="match status" value="1"/>
</dbReference>
<evidence type="ECO:0000256" key="11">
    <source>
        <dbReference type="ARBA" id="ARBA00022908"/>
    </source>
</evidence>
<dbReference type="GO" id="GO:0003723">
    <property type="term" value="F:RNA binding"/>
    <property type="evidence" value="ECO:0007669"/>
    <property type="project" value="UniProtKB-KW"/>
</dbReference>
<reference evidence="17" key="1">
    <citation type="submission" date="2016-04" db="EMBL/GenBank/DDBJ databases">
        <authorList>
            <person name="Nguyen H.D."/>
            <person name="Samba Siva P."/>
            <person name="Cullis J."/>
            <person name="Levesque C.A."/>
            <person name="Hambleton S."/>
        </authorList>
    </citation>
    <scope>NUCLEOTIDE SEQUENCE</scope>
    <source>
        <strain evidence="17">DAOMC 236416</strain>
    </source>
</reference>
<evidence type="ECO:0000256" key="15">
    <source>
        <dbReference type="ARBA" id="ARBA00023172"/>
    </source>
</evidence>
<dbReference type="InterPro" id="IPR041588">
    <property type="entry name" value="Integrase_H2C2"/>
</dbReference>
<keyword evidence="14" id="KW-0238">DNA-binding</keyword>
<dbReference type="InterPro" id="IPR050951">
    <property type="entry name" value="Retrovirus_Pol_polyprotein"/>
</dbReference>
<evidence type="ECO:0000256" key="10">
    <source>
        <dbReference type="ARBA" id="ARBA00022884"/>
    </source>
</evidence>
<keyword evidence="11" id="KW-0229">DNA integration</keyword>
<dbReference type="EMBL" id="LWDF02001018">
    <property type="protein sequence ID" value="KAE8240674.1"/>
    <property type="molecule type" value="Genomic_DNA"/>
</dbReference>
<dbReference type="GO" id="GO:0015074">
    <property type="term" value="P:DNA integration"/>
    <property type="evidence" value="ECO:0007669"/>
    <property type="project" value="UniProtKB-KW"/>
</dbReference>
<keyword evidence="10" id="KW-0694">RNA-binding</keyword>
<dbReference type="SUPFAM" id="SSF56672">
    <property type="entry name" value="DNA/RNA polymerases"/>
    <property type="match status" value="1"/>
</dbReference>
<keyword evidence="13" id="KW-0239">DNA-directed DNA polymerase</keyword>
<evidence type="ECO:0000256" key="13">
    <source>
        <dbReference type="ARBA" id="ARBA00022932"/>
    </source>
</evidence>
<keyword evidence="3" id="KW-0548">Nucleotidyltransferase</keyword>
<dbReference type="GO" id="GO:0006310">
    <property type="term" value="P:DNA recombination"/>
    <property type="evidence" value="ECO:0007669"/>
    <property type="project" value="UniProtKB-KW"/>
</dbReference>
<dbReference type="GO" id="GO:0006508">
    <property type="term" value="P:proteolysis"/>
    <property type="evidence" value="ECO:0007669"/>
    <property type="project" value="UniProtKB-KW"/>
</dbReference>
<dbReference type="GO" id="GO:0003964">
    <property type="term" value="F:RNA-directed DNA polymerase activity"/>
    <property type="evidence" value="ECO:0007669"/>
    <property type="project" value="UniProtKB-KW"/>
</dbReference>
<evidence type="ECO:0000256" key="1">
    <source>
        <dbReference type="ARBA" id="ARBA00022670"/>
    </source>
</evidence>
<evidence type="ECO:0000256" key="12">
    <source>
        <dbReference type="ARBA" id="ARBA00022918"/>
    </source>
</evidence>
<dbReference type="GO" id="GO:0046872">
    <property type="term" value="F:metal ion binding"/>
    <property type="evidence" value="ECO:0007669"/>
    <property type="project" value="UniProtKB-KW"/>
</dbReference>
<comment type="caution">
    <text evidence="17">The sequence shown here is derived from an EMBL/GenBank/DDBJ whole genome shotgun (WGS) entry which is preliminary data.</text>
</comment>
<name>A0A177T470_9BASI</name>
<reference evidence="17" key="2">
    <citation type="journal article" date="2019" name="IMA Fungus">
        <title>Genome sequencing and comparison of five Tilletia species to identify candidate genes for the detection of regulated species infecting wheat.</title>
        <authorList>
            <person name="Nguyen H.D.T."/>
            <person name="Sultana T."/>
            <person name="Kesanakurti P."/>
            <person name="Hambleton S."/>
        </authorList>
    </citation>
    <scope>NUCLEOTIDE SEQUENCE</scope>
    <source>
        <strain evidence="17">DAOMC 236416</strain>
    </source>
</reference>
<dbReference type="PROSITE" id="PS50994">
    <property type="entry name" value="INTEGRASE"/>
    <property type="match status" value="1"/>
</dbReference>
<dbReference type="GO" id="GO:0003677">
    <property type="term" value="F:DNA binding"/>
    <property type="evidence" value="ECO:0007669"/>
    <property type="project" value="UniProtKB-KW"/>
</dbReference>
<dbReference type="Pfam" id="PF17917">
    <property type="entry name" value="RT_RNaseH"/>
    <property type="match status" value="1"/>
</dbReference>
<dbReference type="InterPro" id="IPR041373">
    <property type="entry name" value="RT_RNaseH"/>
</dbReference>
<dbReference type="GO" id="GO:0005634">
    <property type="term" value="C:nucleus"/>
    <property type="evidence" value="ECO:0007669"/>
    <property type="project" value="UniProtKB-ARBA"/>
</dbReference>
<evidence type="ECO:0000256" key="9">
    <source>
        <dbReference type="ARBA" id="ARBA00022842"/>
    </source>
</evidence>
<keyword evidence="7" id="KW-0255">Endonuclease</keyword>
<dbReference type="InterPro" id="IPR012337">
    <property type="entry name" value="RNaseH-like_sf"/>
</dbReference>
<keyword evidence="4" id="KW-0540">Nuclease</keyword>
<dbReference type="GO" id="GO:0003887">
    <property type="term" value="F:DNA-directed DNA polymerase activity"/>
    <property type="evidence" value="ECO:0007669"/>
    <property type="project" value="UniProtKB-KW"/>
</dbReference>
<accession>A0A177T470</accession>
<dbReference type="Pfam" id="PF24626">
    <property type="entry name" value="SH3_Tf2-1"/>
    <property type="match status" value="1"/>
</dbReference>
<evidence type="ECO:0000313" key="18">
    <source>
        <dbReference type="Proteomes" id="UP000077521"/>
    </source>
</evidence>
<dbReference type="Gene3D" id="1.10.340.70">
    <property type="match status" value="1"/>
</dbReference>
<evidence type="ECO:0000256" key="5">
    <source>
        <dbReference type="ARBA" id="ARBA00022723"/>
    </source>
</evidence>
<organism evidence="17 18">
    <name type="scientific">Tilletia indica</name>
    <dbReference type="NCBI Taxonomy" id="43049"/>
    <lineage>
        <taxon>Eukaryota</taxon>
        <taxon>Fungi</taxon>
        <taxon>Dikarya</taxon>
        <taxon>Basidiomycota</taxon>
        <taxon>Ustilaginomycotina</taxon>
        <taxon>Exobasidiomycetes</taxon>
        <taxon>Tilletiales</taxon>
        <taxon>Tilletiaceae</taxon>
        <taxon>Tilletia</taxon>
    </lineage>
</organism>
<keyword evidence="8" id="KW-0378">Hydrolase</keyword>
<sequence>MHPIAPVSSDRWLAWLRTDRHFGPILRRVEQDAAAEPEWALEDGRLVRRVDGRLALPEAAVSTVLRAVHDANGHFGYTKTYLAASKHFWRPRLAEMVRAWARHCGTCQKTKLSRRVGELEVEADAQFPYDDVSFDLVLGLPRTQAGNDAVLMIHDCFSRMVLLTPCRSTIDAAGIAAILSDRVLRQGWRPRRLISDSEARVTGQVMQALAASLNARMTPSPPYHQQANVVERTVQTVQHALRAMIGESAARWDRRVVPAVELAINSTPSVTTGYCPFDLVFLAHPGKVHAVLDTAGGSGGESFEDQLLAASERLEDARRAIDASRAQQKRRYDASRPPLPDLHVGDRVFVRLRDRPIPGHGDGKLDARKAGPYRVQEVLSPHRVRLELPAELGIGTEFAVDQLDVLPASPDPFAESRNSPVVVPPSLPVDPGDAGEESVADVSADLGDGDQAPDLPVLPARTRSAPSALRDFVLCAESSPVAPVVPAELLRGPLSAPKSVDINGQTITLRERPIAYQSRLTTPSEKRLVAAELELCCLAWAFARLAHLLEGAEVTVVTDHLPMAAMLLSDSGAKYGPTVTRCRALLLPHLLNFRFVHRPGKVHTNVDALSRLGVP</sequence>
<keyword evidence="5" id="KW-0479">Metal-binding</keyword>
<evidence type="ECO:0000259" key="16">
    <source>
        <dbReference type="PROSITE" id="PS50994"/>
    </source>
</evidence>
<dbReference type="InterPro" id="IPR001584">
    <property type="entry name" value="Integrase_cat-core"/>
</dbReference>
<feature type="domain" description="Integrase catalytic" evidence="16">
    <location>
        <begin position="124"/>
        <end position="284"/>
    </location>
</feature>
<dbReference type="InterPro" id="IPR036397">
    <property type="entry name" value="RNaseH_sf"/>
</dbReference>
<keyword evidence="9" id="KW-0460">Magnesium</keyword>
<evidence type="ECO:0000256" key="14">
    <source>
        <dbReference type="ARBA" id="ARBA00023125"/>
    </source>
</evidence>
<proteinExistence type="predicted"/>
<dbReference type="SUPFAM" id="SSF53098">
    <property type="entry name" value="Ribonuclease H-like"/>
    <property type="match status" value="1"/>
</dbReference>
<dbReference type="Proteomes" id="UP000077521">
    <property type="component" value="Unassembled WGS sequence"/>
</dbReference>
<dbReference type="GO" id="GO:0004190">
    <property type="term" value="F:aspartic-type endopeptidase activity"/>
    <property type="evidence" value="ECO:0007669"/>
    <property type="project" value="UniProtKB-KW"/>
</dbReference>
<evidence type="ECO:0000256" key="7">
    <source>
        <dbReference type="ARBA" id="ARBA00022759"/>
    </source>
</evidence>
<keyword evidence="2" id="KW-0808">Transferase</keyword>
<dbReference type="Pfam" id="PF17921">
    <property type="entry name" value="Integrase_H2C2"/>
    <property type="match status" value="1"/>
</dbReference>
<keyword evidence="18" id="KW-1185">Reference proteome</keyword>
<keyword evidence="6" id="KW-0064">Aspartyl protease</keyword>
<dbReference type="InterPro" id="IPR056924">
    <property type="entry name" value="SH3_Tf2-1"/>
</dbReference>
<dbReference type="PANTHER" id="PTHR37984">
    <property type="entry name" value="PROTEIN CBG26694"/>
    <property type="match status" value="1"/>
</dbReference>
<gene>
    <name evidence="17" type="ORF">A4X13_0g7658</name>
</gene>